<dbReference type="Proteomes" id="UP001341820">
    <property type="component" value="Unassembled WGS sequence"/>
</dbReference>
<feature type="transmembrane region" description="Helical" evidence="1">
    <location>
        <begin position="30"/>
        <end position="49"/>
    </location>
</feature>
<feature type="transmembrane region" description="Helical" evidence="1">
    <location>
        <begin position="7"/>
        <end position="24"/>
    </location>
</feature>
<dbReference type="EMBL" id="JAROAS010000020">
    <property type="protein sequence ID" value="MED4128538.1"/>
    <property type="molecule type" value="Genomic_DNA"/>
</dbReference>
<comment type="caution">
    <text evidence="2">The sequence shown here is derived from an EMBL/GenBank/DDBJ whole genome shotgun (WGS) entry which is preliminary data.</text>
</comment>
<evidence type="ECO:0008006" key="4">
    <source>
        <dbReference type="Google" id="ProtNLM"/>
    </source>
</evidence>
<sequence length="63" mass="7091">MIQLGQSIGQIFLVIVTGITIDILSLRTTIVVLSLLMSFVAIGFAIQVLRKKHQRYFVEQEAE</sequence>
<keyword evidence="3" id="KW-1185">Reference proteome</keyword>
<name>A0ABU6NK07_9BACI</name>
<gene>
    <name evidence="2" type="ORF">P5F74_10375</name>
</gene>
<organism evidence="2 3">
    <name type="scientific">Shouchella miscanthi</name>
    <dbReference type="NCBI Taxonomy" id="2598861"/>
    <lineage>
        <taxon>Bacteria</taxon>
        <taxon>Bacillati</taxon>
        <taxon>Bacillota</taxon>
        <taxon>Bacilli</taxon>
        <taxon>Bacillales</taxon>
        <taxon>Bacillaceae</taxon>
        <taxon>Shouchella</taxon>
    </lineage>
</organism>
<evidence type="ECO:0000256" key="1">
    <source>
        <dbReference type="SAM" id="Phobius"/>
    </source>
</evidence>
<evidence type="ECO:0000313" key="2">
    <source>
        <dbReference type="EMBL" id="MED4128538.1"/>
    </source>
</evidence>
<evidence type="ECO:0000313" key="3">
    <source>
        <dbReference type="Proteomes" id="UP001341820"/>
    </source>
</evidence>
<keyword evidence="1" id="KW-0812">Transmembrane</keyword>
<keyword evidence="1" id="KW-1133">Transmembrane helix</keyword>
<dbReference type="RefSeq" id="WP_328237317.1">
    <property type="nucleotide sequence ID" value="NZ_JAROAS010000020.1"/>
</dbReference>
<protein>
    <recommendedName>
        <fullName evidence="4">MFS transporter</fullName>
    </recommendedName>
</protein>
<reference evidence="2 3" key="1">
    <citation type="submission" date="2023-03" db="EMBL/GenBank/DDBJ databases">
        <title>Bacillus Genome Sequencing.</title>
        <authorList>
            <person name="Dunlap C."/>
        </authorList>
    </citation>
    <scope>NUCLEOTIDE SEQUENCE [LARGE SCALE GENOMIC DNA]</scope>
    <source>
        <strain evidence="2 3">B-4107</strain>
    </source>
</reference>
<keyword evidence="1" id="KW-0472">Membrane</keyword>
<accession>A0ABU6NK07</accession>
<proteinExistence type="predicted"/>